<gene>
    <name evidence="1" type="ordered locus">Dalk_4776</name>
</gene>
<protein>
    <submittedName>
        <fullName evidence="1">Uncharacterized protein</fullName>
    </submittedName>
</protein>
<dbReference type="HOGENOM" id="CLU_2449739_0_0_7"/>
<evidence type="ECO:0000313" key="2">
    <source>
        <dbReference type="Proteomes" id="UP000000739"/>
    </source>
</evidence>
<keyword evidence="2" id="KW-1185">Reference proteome</keyword>
<evidence type="ECO:0000313" key="1">
    <source>
        <dbReference type="EMBL" id="ACL06454.1"/>
    </source>
</evidence>
<name>B8FD23_DESAL</name>
<dbReference type="Proteomes" id="UP000000739">
    <property type="component" value="Chromosome"/>
</dbReference>
<proteinExistence type="predicted"/>
<organism evidence="1 2">
    <name type="scientific">Desulfatibacillum aliphaticivorans</name>
    <dbReference type="NCBI Taxonomy" id="218208"/>
    <lineage>
        <taxon>Bacteria</taxon>
        <taxon>Pseudomonadati</taxon>
        <taxon>Thermodesulfobacteriota</taxon>
        <taxon>Desulfobacteria</taxon>
        <taxon>Desulfobacterales</taxon>
        <taxon>Desulfatibacillaceae</taxon>
        <taxon>Desulfatibacillum</taxon>
    </lineage>
</organism>
<dbReference type="AlphaFoldDB" id="B8FD23"/>
<accession>B8FD23</accession>
<dbReference type="RefSeq" id="WP_015949493.1">
    <property type="nucleotide sequence ID" value="NC_011768.1"/>
</dbReference>
<sequence length="89" mass="9663">MPGYLDALDKMETTTSALRGVGHLLRPDMDLDARARDDLTLLISVLVGQFTSATDEIHEVFKLMKDYAPSGLKLADGVAQDRKGESNVG</sequence>
<reference evidence="1 2" key="1">
    <citation type="journal article" date="2012" name="Environ. Microbiol.">
        <title>The genome sequence of Desulfatibacillum alkenivorans AK-01: a blueprint for anaerobic alkane oxidation.</title>
        <authorList>
            <person name="Callaghan A.V."/>
            <person name="Morris B.E."/>
            <person name="Pereira I.A."/>
            <person name="McInerney M.J."/>
            <person name="Austin R.N."/>
            <person name="Groves J.T."/>
            <person name="Kukor J.J."/>
            <person name="Suflita J.M."/>
            <person name="Young L.Y."/>
            <person name="Zylstra G.J."/>
            <person name="Wawrik B."/>
        </authorList>
    </citation>
    <scope>NUCLEOTIDE SEQUENCE [LARGE SCALE GENOMIC DNA]</scope>
    <source>
        <strain evidence="1 2">AK-01</strain>
    </source>
</reference>
<dbReference type="KEGG" id="dal:Dalk_4776"/>
<dbReference type="EMBL" id="CP001322">
    <property type="protein sequence ID" value="ACL06454.1"/>
    <property type="molecule type" value="Genomic_DNA"/>
</dbReference>